<name>W6MX45_9ASCO</name>
<evidence type="ECO:0000256" key="1">
    <source>
        <dbReference type="SAM" id="MobiDB-lite"/>
    </source>
</evidence>
<protein>
    <recommendedName>
        <fullName evidence="4">Ino eighty subunit 1</fullName>
    </recommendedName>
</protein>
<accession>W6MX45</accession>
<reference evidence="2" key="2">
    <citation type="submission" date="2014-02" db="EMBL/GenBank/DDBJ databases">
        <title>Complete DNA sequence of /Kuraishia capsulata/ illustrates novel genomic features among budding yeasts (/Saccharomycotina/).</title>
        <authorList>
            <person name="Morales L."/>
            <person name="Noel B."/>
            <person name="Porcel B."/>
            <person name="Marcet-Houben M."/>
            <person name="Hullo M-F."/>
            <person name="Sacerdot C."/>
            <person name="Tekaia F."/>
            <person name="Leh-Louis V."/>
            <person name="Despons L."/>
            <person name="Khanna V."/>
            <person name="Aury J-M."/>
            <person name="Barbe V."/>
            <person name="Couloux A."/>
            <person name="Labadie K."/>
            <person name="Pelletier E."/>
            <person name="Souciet J-L."/>
            <person name="Boekhout T."/>
            <person name="Gabaldon T."/>
            <person name="Wincker P."/>
            <person name="Dujon B."/>
        </authorList>
    </citation>
    <scope>NUCLEOTIDE SEQUENCE</scope>
    <source>
        <strain evidence="2">CBS 1993</strain>
    </source>
</reference>
<dbReference type="PANTHER" id="PTHR37287:SF1">
    <property type="entry name" value="INO EIGHTY SUBUNIT 1"/>
    <property type="match status" value="1"/>
</dbReference>
<dbReference type="PANTHER" id="PTHR37287">
    <property type="entry name" value="INO EIGHTY SUBUNIT 1"/>
    <property type="match status" value="1"/>
</dbReference>
<dbReference type="HOGENOM" id="CLU_420371_0_0_1"/>
<dbReference type="EMBL" id="HG793129">
    <property type="protein sequence ID" value="CDK28250.1"/>
    <property type="molecule type" value="Genomic_DNA"/>
</dbReference>
<feature type="compositionally biased region" description="Acidic residues" evidence="1">
    <location>
        <begin position="453"/>
        <end position="476"/>
    </location>
</feature>
<dbReference type="AlphaFoldDB" id="W6MX45"/>
<feature type="region of interest" description="Disordered" evidence="1">
    <location>
        <begin position="425"/>
        <end position="478"/>
    </location>
</feature>
<dbReference type="InterPro" id="IPR038014">
    <property type="entry name" value="Ies1"/>
</dbReference>
<dbReference type="RefSeq" id="XP_022460240.1">
    <property type="nucleotide sequence ID" value="XM_022600945.1"/>
</dbReference>
<proteinExistence type="predicted"/>
<dbReference type="GO" id="GO:0031011">
    <property type="term" value="C:Ino80 complex"/>
    <property type="evidence" value="ECO:0007669"/>
    <property type="project" value="InterPro"/>
</dbReference>
<evidence type="ECO:0008006" key="4">
    <source>
        <dbReference type="Google" id="ProtNLM"/>
    </source>
</evidence>
<keyword evidence="3" id="KW-1185">Reference proteome</keyword>
<evidence type="ECO:0000313" key="2">
    <source>
        <dbReference type="EMBL" id="CDK28250.1"/>
    </source>
</evidence>
<evidence type="ECO:0000313" key="3">
    <source>
        <dbReference type="Proteomes" id="UP000019384"/>
    </source>
</evidence>
<dbReference type="OrthoDB" id="5413003at2759"/>
<dbReference type="GeneID" id="34521628"/>
<dbReference type="Proteomes" id="UP000019384">
    <property type="component" value="Unassembled WGS sequence"/>
</dbReference>
<sequence length="652" mass="74873">MDPVKEESTDAATKRSKLSTAGLMLITSRFRHLKKQDGNAYWKSDIQFEFLTGLMFNGVRAFRLPFTVTRDDVPLFSLRTREGEGQTIDEILAAGSRWTFFELYVMTLIQSDRISKILKDRLILDINYAFNFAVLAFLVNIGRLNTTVNFDYEMRSQLRTFHSIPSLQVKNNLPQLAKVYTVDVDQVQDAHDPPQEEPLDTLIDSFRTSSGYTMATVKQLQDTPRLKSILKSVSNLTKGVSKYFDEFVAQIRGSDRSTPDQSSQGLNAVSLIFLLCSFEAYTLTTFLGFSDICREEEIEAEQKKRQEEGGSPFSTGILFHDIWFHDEIHPAGKSQRFLWLMYAFLETNLSPKDLAANPFNEPGFEPYEEGTQIKDWYATIIPKYHFVGLGEEFDVDTEEERKFGERMKEKRLNYIRNGAKDEKALFKKPNVRSSQEHHELPDSDTAETIADTSDAEMPDAEAGQDGEADEDEDEDDTIVHPAVIRIRGLTRASGASPTIESSFQPMRGNLGKFRTLVRRPNETYNRQLHDFVKEYFSVQDRRMKTRRAARGNIRYFWNTPTAADSNLKIAEYLLLLGDSERADYRDFYSKLPFEEEAERQRSALSPTATYLDYGEFKRAYHRSLVTANRRLSEKVHAFGKPSRVVDSLFEKL</sequence>
<organism evidence="2 3">
    <name type="scientific">Kuraishia capsulata CBS 1993</name>
    <dbReference type="NCBI Taxonomy" id="1382522"/>
    <lineage>
        <taxon>Eukaryota</taxon>
        <taxon>Fungi</taxon>
        <taxon>Dikarya</taxon>
        <taxon>Ascomycota</taxon>
        <taxon>Saccharomycotina</taxon>
        <taxon>Pichiomycetes</taxon>
        <taxon>Pichiales</taxon>
        <taxon>Pichiaceae</taxon>
        <taxon>Kuraishia</taxon>
    </lineage>
</organism>
<gene>
    <name evidence="2" type="ORF">KUCA_T00004232001</name>
</gene>
<dbReference type="STRING" id="1382522.W6MX45"/>
<reference evidence="2" key="1">
    <citation type="submission" date="2013-12" db="EMBL/GenBank/DDBJ databases">
        <authorList>
            <person name="Genoscope - CEA"/>
        </authorList>
    </citation>
    <scope>NUCLEOTIDE SEQUENCE</scope>
    <source>
        <strain evidence="2">CBS 1993</strain>
    </source>
</reference>